<gene>
    <name evidence="1" type="ORF">BDR25DRAFT_370910</name>
</gene>
<comment type="caution">
    <text evidence="1">The sequence shown here is derived from an EMBL/GenBank/DDBJ whole genome shotgun (WGS) entry which is preliminary data.</text>
</comment>
<evidence type="ECO:0000313" key="2">
    <source>
        <dbReference type="Proteomes" id="UP000799755"/>
    </source>
</evidence>
<reference evidence="1" key="1">
    <citation type="journal article" date="2020" name="Stud. Mycol.">
        <title>101 Dothideomycetes genomes: a test case for predicting lifestyles and emergence of pathogens.</title>
        <authorList>
            <person name="Haridas S."/>
            <person name="Albert R."/>
            <person name="Binder M."/>
            <person name="Bloem J."/>
            <person name="Labutti K."/>
            <person name="Salamov A."/>
            <person name="Andreopoulos B."/>
            <person name="Baker S."/>
            <person name="Barry K."/>
            <person name="Bills G."/>
            <person name="Bluhm B."/>
            <person name="Cannon C."/>
            <person name="Castanera R."/>
            <person name="Culley D."/>
            <person name="Daum C."/>
            <person name="Ezra D."/>
            <person name="Gonzalez J."/>
            <person name="Henrissat B."/>
            <person name="Kuo A."/>
            <person name="Liang C."/>
            <person name="Lipzen A."/>
            <person name="Lutzoni F."/>
            <person name="Magnuson J."/>
            <person name="Mondo S."/>
            <person name="Nolan M."/>
            <person name="Ohm R."/>
            <person name="Pangilinan J."/>
            <person name="Park H.-J."/>
            <person name="Ramirez L."/>
            <person name="Alfaro M."/>
            <person name="Sun H."/>
            <person name="Tritt A."/>
            <person name="Yoshinaga Y."/>
            <person name="Zwiers L.-H."/>
            <person name="Turgeon B."/>
            <person name="Goodwin S."/>
            <person name="Spatafora J."/>
            <person name="Crous P."/>
            <person name="Grigoriev I."/>
        </authorList>
    </citation>
    <scope>NUCLEOTIDE SEQUENCE</scope>
    <source>
        <strain evidence="1">ATCC 200398</strain>
    </source>
</reference>
<accession>A0ACB6RCL4</accession>
<proteinExistence type="predicted"/>
<evidence type="ECO:0000313" key="1">
    <source>
        <dbReference type="EMBL" id="KAF2477028.1"/>
    </source>
</evidence>
<organism evidence="1 2">
    <name type="scientific">Lindgomyces ingoldianus</name>
    <dbReference type="NCBI Taxonomy" id="673940"/>
    <lineage>
        <taxon>Eukaryota</taxon>
        <taxon>Fungi</taxon>
        <taxon>Dikarya</taxon>
        <taxon>Ascomycota</taxon>
        <taxon>Pezizomycotina</taxon>
        <taxon>Dothideomycetes</taxon>
        <taxon>Pleosporomycetidae</taxon>
        <taxon>Pleosporales</taxon>
        <taxon>Lindgomycetaceae</taxon>
        <taxon>Lindgomyces</taxon>
    </lineage>
</organism>
<sequence>SEFKSVLAKSKSLDIPPTLDSRHVAIKLRGSCSAVEMEKGKALLKKLMEKATPPCLRKDDMSAPVHPKTRAGFQQQVSIHLQPEILPLDPVADAESLRTWNKCLLPALPGIFKGVSVGGSYSAPSFSRVEIAAAARSFDSTVRTIRTTFHGKSSDKT</sequence>
<feature type="non-terminal residue" evidence="1">
    <location>
        <position position="1"/>
    </location>
</feature>
<keyword evidence="2" id="KW-1185">Reference proteome</keyword>
<dbReference type="Proteomes" id="UP000799755">
    <property type="component" value="Unassembled WGS sequence"/>
</dbReference>
<protein>
    <submittedName>
        <fullName evidence="1">Uncharacterized protein</fullName>
    </submittedName>
</protein>
<name>A0ACB6RCL4_9PLEO</name>
<dbReference type="EMBL" id="MU003493">
    <property type="protein sequence ID" value="KAF2477028.1"/>
    <property type="molecule type" value="Genomic_DNA"/>
</dbReference>